<sequence>MGAPAARPAAAAAGAAAREAERVARQVAGSAAEQRAGRVVEHVRYQRQVEDCMRAAGLDYPRLPLVDVPGGTALPGAWTAPLGADLGAGAQVRAVARQDPAPSARAAQRLAAAEQGPWYARLRGCEPDPSTYLDSHVPAGAVRLGALLAAEVAAAERAGVTAAAAGGYRTCLQRAGVPATSYEDLRLRVLAAYPGQDAVAASRGAGGAWDRAAALEARAAAADGTCRAPLRTAALRALQPRLGPFAAHHAAELRRVRADWAALAAEARRYERQGLVQPAALRW</sequence>
<dbReference type="AlphaFoldDB" id="A0A3A3YU16"/>
<organism evidence="1 2">
    <name type="scientific">Vallicoccus soli</name>
    <dbReference type="NCBI Taxonomy" id="2339232"/>
    <lineage>
        <taxon>Bacteria</taxon>
        <taxon>Bacillati</taxon>
        <taxon>Actinomycetota</taxon>
        <taxon>Actinomycetes</taxon>
        <taxon>Motilibacterales</taxon>
        <taxon>Vallicoccaceae</taxon>
        <taxon>Vallicoccus</taxon>
    </lineage>
</organism>
<evidence type="ECO:0000313" key="1">
    <source>
        <dbReference type="EMBL" id="RJK94185.1"/>
    </source>
</evidence>
<reference evidence="1 2" key="1">
    <citation type="submission" date="2018-09" db="EMBL/GenBank/DDBJ databases">
        <title>YIM 75000 draft genome.</title>
        <authorList>
            <person name="Tang S."/>
            <person name="Feng Y."/>
        </authorList>
    </citation>
    <scope>NUCLEOTIDE SEQUENCE [LARGE SCALE GENOMIC DNA]</scope>
    <source>
        <strain evidence="1 2">YIM 75000</strain>
    </source>
</reference>
<gene>
    <name evidence="1" type="ORF">D5H78_14375</name>
</gene>
<evidence type="ECO:0000313" key="2">
    <source>
        <dbReference type="Proteomes" id="UP000265614"/>
    </source>
</evidence>
<dbReference type="Proteomes" id="UP000265614">
    <property type="component" value="Unassembled WGS sequence"/>
</dbReference>
<protein>
    <submittedName>
        <fullName evidence="1">Uncharacterized protein</fullName>
    </submittedName>
</protein>
<dbReference type="EMBL" id="QZEZ01000007">
    <property type="protein sequence ID" value="RJK94185.1"/>
    <property type="molecule type" value="Genomic_DNA"/>
</dbReference>
<keyword evidence="2" id="KW-1185">Reference proteome</keyword>
<name>A0A3A3YU16_9ACTN</name>
<accession>A0A3A3YU16</accession>
<comment type="caution">
    <text evidence="1">The sequence shown here is derived from an EMBL/GenBank/DDBJ whole genome shotgun (WGS) entry which is preliminary data.</text>
</comment>
<proteinExistence type="predicted"/>